<feature type="region of interest" description="Disordered" evidence="1">
    <location>
        <begin position="54"/>
        <end position="91"/>
    </location>
</feature>
<feature type="compositionally biased region" description="Polar residues" evidence="1">
    <location>
        <begin position="77"/>
        <end position="91"/>
    </location>
</feature>
<dbReference type="Proteomes" id="UP000823388">
    <property type="component" value="Chromosome 6N"/>
</dbReference>
<sequence length="91" mass="10251">MLVSSRTPSQPVARGLLRRTPPRILLVERASQHLALAIRDVSGDRADMRRVCGFGGKGHEAPPRSVRRHHRHPWSSTPSSVISLQQWNRKS</sequence>
<organism evidence="2 3">
    <name type="scientific">Panicum virgatum</name>
    <name type="common">Blackwell switchgrass</name>
    <dbReference type="NCBI Taxonomy" id="38727"/>
    <lineage>
        <taxon>Eukaryota</taxon>
        <taxon>Viridiplantae</taxon>
        <taxon>Streptophyta</taxon>
        <taxon>Embryophyta</taxon>
        <taxon>Tracheophyta</taxon>
        <taxon>Spermatophyta</taxon>
        <taxon>Magnoliopsida</taxon>
        <taxon>Liliopsida</taxon>
        <taxon>Poales</taxon>
        <taxon>Poaceae</taxon>
        <taxon>PACMAD clade</taxon>
        <taxon>Panicoideae</taxon>
        <taxon>Panicodae</taxon>
        <taxon>Paniceae</taxon>
        <taxon>Panicinae</taxon>
        <taxon>Panicum</taxon>
        <taxon>Panicum sect. Hiantes</taxon>
    </lineage>
</organism>
<dbReference type="EMBL" id="CM029048">
    <property type="protein sequence ID" value="KAG2578356.1"/>
    <property type="molecule type" value="Genomic_DNA"/>
</dbReference>
<keyword evidence="3" id="KW-1185">Reference proteome</keyword>
<dbReference type="AlphaFoldDB" id="A0A8T0QZ70"/>
<evidence type="ECO:0000313" key="3">
    <source>
        <dbReference type="Proteomes" id="UP000823388"/>
    </source>
</evidence>
<gene>
    <name evidence="2" type="ORF">PVAP13_6NG220803</name>
</gene>
<evidence type="ECO:0000256" key="1">
    <source>
        <dbReference type="SAM" id="MobiDB-lite"/>
    </source>
</evidence>
<proteinExistence type="predicted"/>
<evidence type="ECO:0000313" key="2">
    <source>
        <dbReference type="EMBL" id="KAG2578356.1"/>
    </source>
</evidence>
<reference evidence="2 3" key="1">
    <citation type="submission" date="2020-05" db="EMBL/GenBank/DDBJ databases">
        <title>WGS assembly of Panicum virgatum.</title>
        <authorList>
            <person name="Lovell J.T."/>
            <person name="Jenkins J."/>
            <person name="Shu S."/>
            <person name="Juenger T.E."/>
            <person name="Schmutz J."/>
        </authorList>
    </citation>
    <scope>NUCLEOTIDE SEQUENCE [LARGE SCALE GENOMIC DNA]</scope>
    <source>
        <strain evidence="3">cv. AP13</strain>
    </source>
</reference>
<name>A0A8T0QZ70_PANVG</name>
<protein>
    <submittedName>
        <fullName evidence="2">Uncharacterized protein</fullName>
    </submittedName>
</protein>
<comment type="caution">
    <text evidence="2">The sequence shown here is derived from an EMBL/GenBank/DDBJ whole genome shotgun (WGS) entry which is preliminary data.</text>
</comment>
<accession>A0A8T0QZ70</accession>